<comment type="caution">
    <text evidence="1">Lacks conserved residue(s) required for the propagation of feature annotation.</text>
</comment>
<protein>
    <recommendedName>
        <fullName evidence="2">EGF-like domain-containing protein</fullName>
    </recommendedName>
</protein>
<dbReference type="PROSITE" id="PS50026">
    <property type="entry name" value="EGF_3"/>
    <property type="match status" value="1"/>
</dbReference>
<dbReference type="InterPro" id="IPR051830">
    <property type="entry name" value="NOTCH_homolog"/>
</dbReference>
<feature type="domain" description="EGF-like" evidence="2">
    <location>
        <begin position="399"/>
        <end position="436"/>
    </location>
</feature>
<dbReference type="AlphaFoldDB" id="A0A6V7U204"/>
<dbReference type="InterPro" id="IPR000742">
    <property type="entry name" value="EGF"/>
</dbReference>
<dbReference type="SUPFAM" id="SSF57196">
    <property type="entry name" value="EGF/Laminin"/>
    <property type="match status" value="1"/>
</dbReference>
<evidence type="ECO:0000313" key="3">
    <source>
        <dbReference type="EMBL" id="CAD2142901.1"/>
    </source>
</evidence>
<dbReference type="Gene3D" id="2.10.25.10">
    <property type="entry name" value="Laminin"/>
    <property type="match status" value="1"/>
</dbReference>
<reference evidence="3 4" key="1">
    <citation type="submission" date="2020-08" db="EMBL/GenBank/DDBJ databases">
        <authorList>
            <person name="Koutsovoulos G."/>
            <person name="Danchin GJ E."/>
        </authorList>
    </citation>
    <scope>NUCLEOTIDE SEQUENCE [LARGE SCALE GENOMIC DNA]</scope>
</reference>
<accession>A0A6V7U204</accession>
<sequence length="455" mass="51900">MYKKCIWCHSCSSKSDINCLTNPTLTKTNKCLLNQLCSVQTFSNGTGQPPFEVFRGCSDKQIDCGIFEENISVRQSCQTNHLGIEKCIGCCSVDFCNYLLPNELFIRNNLNKNNLNEGKLDNEELPECIDKQLIKIKCEPFLKVKKIGNGLTEPILIVWPQIADNDPYFNIRPLNIPLVHQNIPILLPDNLTEIQWEVVDRHGISIKCFTKLNFLEEEKKNENLESPPITISIELLPIWSTTFNKNINCIKNLIKSIRPYLLKLIGQKCPNINWGSQSQFYNLTKIIQNFTTGIENTPSNLNKCIRLLEEFFVNSSMPLVPINLFNGECPNGPFSVQKHSFIYHSNCPDGWIFNKELLKCEEYSKISNKSSSNFEVIDKDCKGFCKCNLGFTGMDCSIPLNLCNASYCLNGGKCLFDYLNGSKCFCLDGFNGTRCEINQRQEEDNITEYNINNKK</sequence>
<evidence type="ECO:0000256" key="1">
    <source>
        <dbReference type="PROSITE-ProRule" id="PRU00076"/>
    </source>
</evidence>
<dbReference type="OrthoDB" id="5778033at2759"/>
<evidence type="ECO:0000313" key="4">
    <source>
        <dbReference type="Proteomes" id="UP000580250"/>
    </source>
</evidence>
<dbReference type="Proteomes" id="UP000580250">
    <property type="component" value="Unassembled WGS sequence"/>
</dbReference>
<feature type="disulfide bond" evidence="1">
    <location>
        <begin position="426"/>
        <end position="435"/>
    </location>
</feature>
<name>A0A6V7U204_MELEN</name>
<comment type="caution">
    <text evidence="3">The sequence shown here is derived from an EMBL/GenBank/DDBJ whole genome shotgun (WGS) entry which is preliminary data.</text>
</comment>
<organism evidence="3 4">
    <name type="scientific">Meloidogyne enterolobii</name>
    <name type="common">Root-knot nematode worm</name>
    <name type="synonym">Meloidogyne mayaguensis</name>
    <dbReference type="NCBI Taxonomy" id="390850"/>
    <lineage>
        <taxon>Eukaryota</taxon>
        <taxon>Metazoa</taxon>
        <taxon>Ecdysozoa</taxon>
        <taxon>Nematoda</taxon>
        <taxon>Chromadorea</taxon>
        <taxon>Rhabditida</taxon>
        <taxon>Tylenchina</taxon>
        <taxon>Tylenchomorpha</taxon>
        <taxon>Tylenchoidea</taxon>
        <taxon>Meloidogynidae</taxon>
        <taxon>Meloidogyninae</taxon>
        <taxon>Meloidogyne</taxon>
    </lineage>
</organism>
<dbReference type="PROSITE" id="PS00022">
    <property type="entry name" value="EGF_1"/>
    <property type="match status" value="1"/>
</dbReference>
<dbReference type="PANTHER" id="PTHR24033">
    <property type="entry name" value="EGF-LIKE DOMAIN-CONTAINING PROTEIN"/>
    <property type="match status" value="1"/>
</dbReference>
<dbReference type="EMBL" id="CAJEWN010000030">
    <property type="protein sequence ID" value="CAD2142901.1"/>
    <property type="molecule type" value="Genomic_DNA"/>
</dbReference>
<evidence type="ECO:0000259" key="2">
    <source>
        <dbReference type="PROSITE" id="PS50026"/>
    </source>
</evidence>
<dbReference type="PANTHER" id="PTHR24033:SF151">
    <property type="entry name" value="NOTCH 2"/>
    <property type="match status" value="1"/>
</dbReference>
<gene>
    <name evidence="3" type="ORF">MENT_LOCUS7396</name>
</gene>
<proteinExistence type="predicted"/>
<keyword evidence="1" id="KW-0245">EGF-like domain</keyword>
<dbReference type="PROSITE" id="PS01186">
    <property type="entry name" value="EGF_2"/>
    <property type="match status" value="1"/>
</dbReference>
<keyword evidence="1" id="KW-1015">Disulfide bond</keyword>